<accession>A0A0R3WT20</accession>
<dbReference type="AlphaFoldDB" id="A0A0R3WT20"/>
<evidence type="ECO:0000313" key="1">
    <source>
        <dbReference type="WBParaSite" id="TTAC_0000391001-mRNA-1"/>
    </source>
</evidence>
<dbReference type="WBParaSite" id="TTAC_0000391001-mRNA-1">
    <property type="protein sequence ID" value="TTAC_0000391001-mRNA-1"/>
    <property type="gene ID" value="TTAC_0000391001"/>
</dbReference>
<reference evidence="1" key="1">
    <citation type="submission" date="2017-02" db="UniProtKB">
        <authorList>
            <consortium name="WormBaseParasite"/>
        </authorList>
    </citation>
    <scope>IDENTIFICATION</scope>
</reference>
<dbReference type="PANTHER" id="PTHR45737">
    <property type="entry name" value="VON WILLEBRAND FACTOR A DOMAIN-CONTAINING PROTEIN 5A"/>
    <property type="match status" value="1"/>
</dbReference>
<dbReference type="STRING" id="6205.A0A0R3WT20"/>
<dbReference type="PANTHER" id="PTHR45737:SF6">
    <property type="entry name" value="VON WILLEBRAND FACTOR A DOMAIN-CONTAINING PROTEIN 5A"/>
    <property type="match status" value="1"/>
</dbReference>
<protein>
    <submittedName>
        <fullName evidence="1">VASt domain-containing protein</fullName>
    </submittedName>
</protein>
<name>A0A0R3WT20_HYDTA</name>
<organism evidence="1">
    <name type="scientific">Hydatigena taeniaeformis</name>
    <name type="common">Feline tapeworm</name>
    <name type="synonym">Taenia taeniaeformis</name>
    <dbReference type="NCBI Taxonomy" id="6205"/>
    <lineage>
        <taxon>Eukaryota</taxon>
        <taxon>Metazoa</taxon>
        <taxon>Spiralia</taxon>
        <taxon>Lophotrochozoa</taxon>
        <taxon>Platyhelminthes</taxon>
        <taxon>Cestoda</taxon>
        <taxon>Eucestoda</taxon>
        <taxon>Cyclophyllidea</taxon>
        <taxon>Taeniidae</taxon>
        <taxon>Hydatigera</taxon>
    </lineage>
</organism>
<proteinExistence type="predicted"/>
<sequence>LRVATMSVLGSAMQSTLTDVAMEWDVKVNGKAADILTIPSQLPPLFSGVFMTAFGLIQADDERKEAHVEGTLKLSYKVEGRTHSQETTVRCLPVKEEEEEEEEDAVVNLGLHRLAAKAQLLELVDKHAALQGDEGEKVEGSGESEVRQQIVDISTNTNVISPFTCFVCVDPDKIGEVGCVK</sequence>